<dbReference type="InterPro" id="IPR003448">
    <property type="entry name" value="Mopterin_biosynth_MoaE"/>
</dbReference>
<evidence type="ECO:0000313" key="11">
    <source>
        <dbReference type="EMBL" id="PMP70034.1"/>
    </source>
</evidence>
<dbReference type="EC" id="2.8.1.12" evidence="3"/>
<evidence type="ECO:0000256" key="5">
    <source>
        <dbReference type="ARBA" id="ARBA00026066"/>
    </source>
</evidence>
<comment type="subunit">
    <text evidence="5">Heterotetramer of 2 MoaD subunits and 2 MoaE subunits. Also stable as homodimer. The enzyme changes between these two forms during catalysis.</text>
</comment>
<dbReference type="GO" id="GO:0030366">
    <property type="term" value="F:molybdopterin synthase activity"/>
    <property type="evidence" value="ECO:0007669"/>
    <property type="project" value="UniProtKB-EC"/>
</dbReference>
<evidence type="ECO:0000256" key="4">
    <source>
        <dbReference type="ARBA" id="ARBA00013858"/>
    </source>
</evidence>
<evidence type="ECO:0000256" key="10">
    <source>
        <dbReference type="ARBA" id="ARBA00049878"/>
    </source>
</evidence>
<comment type="pathway">
    <text evidence="1">Cofactor biosynthesis; molybdopterin biosynthesis.</text>
</comment>
<dbReference type="Pfam" id="PF02391">
    <property type="entry name" value="MoaE"/>
    <property type="match status" value="1"/>
</dbReference>
<reference evidence="11 12" key="1">
    <citation type="submission" date="2018-01" db="EMBL/GenBank/DDBJ databases">
        <title>Metagenomic assembled genomes from two thermal pools in the Uzon Caldera, Kamchatka, Russia.</title>
        <authorList>
            <person name="Wilkins L."/>
            <person name="Ettinger C."/>
        </authorList>
    </citation>
    <scope>NUCLEOTIDE SEQUENCE [LARGE SCALE GENOMIC DNA]</scope>
    <source>
        <strain evidence="11">ZAV-04</strain>
    </source>
</reference>
<comment type="catalytic activity">
    <reaction evidence="10">
        <text>2 [molybdopterin-synthase sulfur-carrier protein]-C-terminal-Gly-aminoethanethioate + cyclic pyranopterin phosphate + H2O = molybdopterin + 2 [molybdopterin-synthase sulfur-carrier protein]-C-terminal Gly-Gly + 2 H(+)</text>
        <dbReference type="Rhea" id="RHEA:26333"/>
        <dbReference type="Rhea" id="RHEA-COMP:12202"/>
        <dbReference type="Rhea" id="RHEA-COMP:19907"/>
        <dbReference type="ChEBI" id="CHEBI:15377"/>
        <dbReference type="ChEBI" id="CHEBI:15378"/>
        <dbReference type="ChEBI" id="CHEBI:58698"/>
        <dbReference type="ChEBI" id="CHEBI:59648"/>
        <dbReference type="ChEBI" id="CHEBI:90778"/>
        <dbReference type="ChEBI" id="CHEBI:232372"/>
        <dbReference type="EC" id="2.8.1.12"/>
    </reaction>
</comment>
<evidence type="ECO:0000256" key="1">
    <source>
        <dbReference type="ARBA" id="ARBA00005046"/>
    </source>
</evidence>
<gene>
    <name evidence="11" type="ORF">C0186_05650</name>
</gene>
<protein>
    <recommendedName>
        <fullName evidence="4">Molybdopterin synthase catalytic subunit</fullName>
        <ecNumber evidence="3">2.8.1.12</ecNumber>
    </recommendedName>
    <alternativeName>
        <fullName evidence="8">MPT synthase subunit 2</fullName>
    </alternativeName>
    <alternativeName>
        <fullName evidence="6">Molybdenum cofactor biosynthesis protein E</fullName>
    </alternativeName>
    <alternativeName>
        <fullName evidence="7">Molybdopterin-converting factor large subunit</fullName>
    </alternativeName>
    <alternativeName>
        <fullName evidence="9">Molybdopterin-converting factor subunit 2</fullName>
    </alternativeName>
</protein>
<dbReference type="Gene3D" id="3.90.1170.40">
    <property type="entry name" value="Molybdopterin biosynthesis MoaE subunit"/>
    <property type="match status" value="1"/>
</dbReference>
<comment type="similarity">
    <text evidence="2">Belongs to the MoaE family.</text>
</comment>
<sequence length="116" mass="13239">MIENWISEIKRHPESSSIGMILIHNGIVRATSKNGKPVRGMRLSYNAKKLNMLIEEIKKQQGIVEIKVWINEGELKIGDDIMKVLVAGRLRTDVFPALQELVSKIKNEVVNEEEIF</sequence>
<comment type="caution">
    <text evidence="11">The sequence shown here is derived from an EMBL/GenBank/DDBJ whole genome shotgun (WGS) entry which is preliminary data.</text>
</comment>
<dbReference type="SUPFAM" id="SSF54690">
    <property type="entry name" value="Molybdopterin synthase subunit MoaE"/>
    <property type="match status" value="1"/>
</dbReference>
<evidence type="ECO:0000256" key="9">
    <source>
        <dbReference type="ARBA" id="ARBA00032474"/>
    </source>
</evidence>
<evidence type="ECO:0000256" key="3">
    <source>
        <dbReference type="ARBA" id="ARBA00011950"/>
    </source>
</evidence>
<accession>A0A2J6WI13</accession>
<dbReference type="AlphaFoldDB" id="A0A2J6WI13"/>
<evidence type="ECO:0000256" key="7">
    <source>
        <dbReference type="ARBA" id="ARBA00030407"/>
    </source>
</evidence>
<proteinExistence type="inferred from homology"/>
<organism evidence="11 12">
    <name type="scientific">Thermodesulfovibrio aggregans</name>
    <dbReference type="NCBI Taxonomy" id="86166"/>
    <lineage>
        <taxon>Bacteria</taxon>
        <taxon>Pseudomonadati</taxon>
        <taxon>Nitrospirota</taxon>
        <taxon>Thermodesulfovibrionia</taxon>
        <taxon>Thermodesulfovibrionales</taxon>
        <taxon>Thermodesulfovibrionaceae</taxon>
        <taxon>Thermodesulfovibrio</taxon>
    </lineage>
</organism>
<dbReference type="EMBL" id="PNIO01000048">
    <property type="protein sequence ID" value="PMP70034.1"/>
    <property type="molecule type" value="Genomic_DNA"/>
</dbReference>
<evidence type="ECO:0000313" key="12">
    <source>
        <dbReference type="Proteomes" id="UP000242288"/>
    </source>
</evidence>
<dbReference type="InterPro" id="IPR036563">
    <property type="entry name" value="MoaE_sf"/>
</dbReference>
<name>A0A2J6WI13_9BACT</name>
<evidence type="ECO:0000256" key="2">
    <source>
        <dbReference type="ARBA" id="ARBA00005426"/>
    </source>
</evidence>
<evidence type="ECO:0000256" key="6">
    <source>
        <dbReference type="ARBA" id="ARBA00029745"/>
    </source>
</evidence>
<dbReference type="GO" id="GO:0006777">
    <property type="term" value="P:Mo-molybdopterin cofactor biosynthetic process"/>
    <property type="evidence" value="ECO:0007669"/>
    <property type="project" value="InterPro"/>
</dbReference>
<evidence type="ECO:0000256" key="8">
    <source>
        <dbReference type="ARBA" id="ARBA00030781"/>
    </source>
</evidence>
<dbReference type="Proteomes" id="UP000242288">
    <property type="component" value="Unassembled WGS sequence"/>
</dbReference>